<feature type="transmembrane region" description="Helical" evidence="1">
    <location>
        <begin position="272"/>
        <end position="296"/>
    </location>
</feature>
<reference evidence="2" key="1">
    <citation type="submission" date="2024-03" db="EMBL/GenBank/DDBJ databases">
        <title>WGS assembly of Saponaria officinalis var. Norfolk2.</title>
        <authorList>
            <person name="Jenkins J."/>
            <person name="Shu S."/>
            <person name="Grimwood J."/>
            <person name="Barry K."/>
            <person name="Goodstein D."/>
            <person name="Schmutz J."/>
            <person name="Leebens-Mack J."/>
            <person name="Osbourn A."/>
        </authorList>
    </citation>
    <scope>NUCLEOTIDE SEQUENCE [LARGE SCALE GENOMIC DNA]</scope>
    <source>
        <strain evidence="2">JIC</strain>
    </source>
</reference>
<keyword evidence="1" id="KW-1133">Transmembrane helix</keyword>
<dbReference type="AlphaFoldDB" id="A0AAW1LPB6"/>
<accession>A0AAW1LPB6</accession>
<evidence type="ECO:0000313" key="3">
    <source>
        <dbReference type="Proteomes" id="UP001443914"/>
    </source>
</evidence>
<keyword evidence="1" id="KW-0812">Transmembrane</keyword>
<gene>
    <name evidence="2" type="ORF">RND81_04G236700</name>
</gene>
<comment type="caution">
    <text evidence="2">The sequence shown here is derived from an EMBL/GenBank/DDBJ whole genome shotgun (WGS) entry which is preliminary data.</text>
</comment>
<organism evidence="2 3">
    <name type="scientific">Saponaria officinalis</name>
    <name type="common">Common soapwort</name>
    <name type="synonym">Lychnis saponaria</name>
    <dbReference type="NCBI Taxonomy" id="3572"/>
    <lineage>
        <taxon>Eukaryota</taxon>
        <taxon>Viridiplantae</taxon>
        <taxon>Streptophyta</taxon>
        <taxon>Embryophyta</taxon>
        <taxon>Tracheophyta</taxon>
        <taxon>Spermatophyta</taxon>
        <taxon>Magnoliopsida</taxon>
        <taxon>eudicotyledons</taxon>
        <taxon>Gunneridae</taxon>
        <taxon>Pentapetalae</taxon>
        <taxon>Caryophyllales</taxon>
        <taxon>Caryophyllaceae</taxon>
        <taxon>Caryophylleae</taxon>
        <taxon>Saponaria</taxon>
    </lineage>
</organism>
<name>A0AAW1LPB6_SAPOF</name>
<proteinExistence type="predicted"/>
<feature type="transmembrane region" description="Helical" evidence="1">
    <location>
        <begin position="233"/>
        <end position="251"/>
    </location>
</feature>
<keyword evidence="3" id="KW-1185">Reference proteome</keyword>
<feature type="transmembrane region" description="Helical" evidence="1">
    <location>
        <begin position="302"/>
        <end position="327"/>
    </location>
</feature>
<protein>
    <recommendedName>
        <fullName evidence="4">LXG domain-containing protein</fullName>
    </recommendedName>
</protein>
<dbReference type="Proteomes" id="UP001443914">
    <property type="component" value="Unassembled WGS sequence"/>
</dbReference>
<keyword evidence="1" id="KW-0472">Membrane</keyword>
<sequence>MSGGVILSKEKLHTLANLIQRQEQERIKSIRFRSERDRSDYLKCSRETYEKTIQLLNEEIGLPYSNSDDDPAGSVVQKYLAYLEMGVGFGMQTVKNVHLRYDFLTKVRGHADTLIPRINELMDGSLHPGEIELRARALVEELSVFKEAMFKSIIKKADPSSIQFSKSIKLSGYSFEDLVSKYQKKLVREKGLEYHKPFELLEDEQKIEVYDEIIKMSGRGSFLENIMYKVADALGKGILIFTLAMSVWDIYSSEHKLQTIVTEASEFGAGYVGGYIGEIAGAAVATYLVTAAGVAATAVTAAFIGMAAFVTGFGFGIALGFLAGFVVGKIFGSGGKHAGGAITVKKEEPKMPRVPNHLYHTQIYAAPMPDGALLARQLAYKGAPTVALATATAAVAVA</sequence>
<dbReference type="EMBL" id="JBDFQZ010000004">
    <property type="protein sequence ID" value="KAK9735902.1"/>
    <property type="molecule type" value="Genomic_DNA"/>
</dbReference>
<evidence type="ECO:0000256" key="1">
    <source>
        <dbReference type="SAM" id="Phobius"/>
    </source>
</evidence>
<evidence type="ECO:0000313" key="2">
    <source>
        <dbReference type="EMBL" id="KAK9735902.1"/>
    </source>
</evidence>
<evidence type="ECO:0008006" key="4">
    <source>
        <dbReference type="Google" id="ProtNLM"/>
    </source>
</evidence>